<evidence type="ECO:0000256" key="1">
    <source>
        <dbReference type="SAM" id="MobiDB-lite"/>
    </source>
</evidence>
<sequence length="297" mass="32699">MECSYRVSGGAAERADERVVERDERGGDGQPAQRRQNVWSVVTVSVVARPLVVRQRRGVVSERDERGGDGQPAQRRQNVWSVVTVSVVARPLVVRQRRGVVSERDERGGDGQPAQRRQNVWSVVTVSVVARPLVVRQRRAPARGGQPAQRRGAACRAAPSGTAARPPRHGSSATGAGTPAPAQPYSLVGKDLYQSVRILLSSYGKSSKSTQPDGEVDELLAMQRTNFRALSRLIKSIKVENISDKWELEDELNGVQSIWKIIDAQHLKIDHILAGGDISYDEEFTRHELAYKISNVS</sequence>
<feature type="region of interest" description="Disordered" evidence="1">
    <location>
        <begin position="1"/>
        <end position="34"/>
    </location>
</feature>
<comment type="caution">
    <text evidence="2">The sequence shown here is derived from an EMBL/GenBank/DDBJ whole genome shotgun (WGS) entry which is preliminary data.</text>
</comment>
<name>A0A922MEF4_SPOEX</name>
<feature type="compositionally biased region" description="Basic and acidic residues" evidence="1">
    <location>
        <begin position="100"/>
        <end position="109"/>
    </location>
</feature>
<feature type="compositionally biased region" description="Low complexity" evidence="1">
    <location>
        <begin position="170"/>
        <end position="180"/>
    </location>
</feature>
<feature type="compositionally biased region" description="Basic and acidic residues" evidence="1">
    <location>
        <begin position="13"/>
        <end position="27"/>
    </location>
</feature>
<reference evidence="2" key="1">
    <citation type="journal article" date="2021" name="G3 (Bethesda)">
        <title>Genome and transcriptome analysis of the beet armyworm Spodoptera exigua reveals targets for pest control. .</title>
        <authorList>
            <person name="Simon S."/>
            <person name="Breeschoten T."/>
            <person name="Jansen H.J."/>
            <person name="Dirks R.P."/>
            <person name="Schranz M.E."/>
            <person name="Ros V.I.D."/>
        </authorList>
    </citation>
    <scope>NUCLEOTIDE SEQUENCE</scope>
    <source>
        <strain evidence="2">TB_SE_WUR_2020</strain>
    </source>
</reference>
<dbReference type="EMBL" id="JACEFF010000584">
    <property type="protein sequence ID" value="KAH9634905.1"/>
    <property type="molecule type" value="Genomic_DNA"/>
</dbReference>
<protein>
    <submittedName>
        <fullName evidence="2">Uncharacterized protein</fullName>
    </submittedName>
</protein>
<proteinExistence type="predicted"/>
<accession>A0A922MEF4</accession>
<gene>
    <name evidence="2" type="ORF">HF086_017204</name>
</gene>
<dbReference type="AlphaFoldDB" id="A0A922MEF4"/>
<dbReference type="Proteomes" id="UP000814243">
    <property type="component" value="Unassembled WGS sequence"/>
</dbReference>
<evidence type="ECO:0000313" key="2">
    <source>
        <dbReference type="EMBL" id="KAH9634905.1"/>
    </source>
</evidence>
<feature type="region of interest" description="Disordered" evidence="1">
    <location>
        <begin position="99"/>
        <end position="118"/>
    </location>
</feature>
<evidence type="ECO:0000313" key="3">
    <source>
        <dbReference type="Proteomes" id="UP000814243"/>
    </source>
</evidence>
<organism evidence="2 3">
    <name type="scientific">Spodoptera exigua</name>
    <name type="common">Beet armyworm</name>
    <name type="synonym">Noctua fulgens</name>
    <dbReference type="NCBI Taxonomy" id="7107"/>
    <lineage>
        <taxon>Eukaryota</taxon>
        <taxon>Metazoa</taxon>
        <taxon>Ecdysozoa</taxon>
        <taxon>Arthropoda</taxon>
        <taxon>Hexapoda</taxon>
        <taxon>Insecta</taxon>
        <taxon>Pterygota</taxon>
        <taxon>Neoptera</taxon>
        <taxon>Endopterygota</taxon>
        <taxon>Lepidoptera</taxon>
        <taxon>Glossata</taxon>
        <taxon>Ditrysia</taxon>
        <taxon>Noctuoidea</taxon>
        <taxon>Noctuidae</taxon>
        <taxon>Amphipyrinae</taxon>
        <taxon>Spodoptera</taxon>
    </lineage>
</organism>
<feature type="region of interest" description="Disordered" evidence="1">
    <location>
        <begin position="138"/>
        <end position="182"/>
    </location>
</feature>